<evidence type="ECO:0000313" key="2">
    <source>
        <dbReference type="Proteomes" id="UP000007819"/>
    </source>
</evidence>
<accession>A0A8R2NUN5</accession>
<proteinExistence type="predicted"/>
<protein>
    <submittedName>
        <fullName evidence="1">Uncharacterized protein</fullName>
    </submittedName>
</protein>
<dbReference type="AlphaFoldDB" id="A0A8R2NUN5"/>
<dbReference type="EnsemblMetazoa" id="XM_029492778.1">
    <property type="protein sequence ID" value="XP_029348638.1"/>
    <property type="gene ID" value="LOC100572241"/>
</dbReference>
<name>A0A8R2NUN5_ACYPI</name>
<keyword evidence="2" id="KW-1185">Reference proteome</keyword>
<evidence type="ECO:0000313" key="1">
    <source>
        <dbReference type="EnsemblMetazoa" id="XP_029348638.1"/>
    </source>
</evidence>
<dbReference type="Proteomes" id="UP000007819">
    <property type="component" value="Chromosome X"/>
</dbReference>
<organism evidence="1 2">
    <name type="scientific">Acyrthosiphon pisum</name>
    <name type="common">Pea aphid</name>
    <dbReference type="NCBI Taxonomy" id="7029"/>
    <lineage>
        <taxon>Eukaryota</taxon>
        <taxon>Metazoa</taxon>
        <taxon>Ecdysozoa</taxon>
        <taxon>Arthropoda</taxon>
        <taxon>Hexapoda</taxon>
        <taxon>Insecta</taxon>
        <taxon>Pterygota</taxon>
        <taxon>Neoptera</taxon>
        <taxon>Paraneoptera</taxon>
        <taxon>Hemiptera</taxon>
        <taxon>Sternorrhyncha</taxon>
        <taxon>Aphidomorpha</taxon>
        <taxon>Aphidoidea</taxon>
        <taxon>Aphididae</taxon>
        <taxon>Macrosiphini</taxon>
        <taxon>Acyrthosiphon</taxon>
    </lineage>
</organism>
<reference evidence="1" key="2">
    <citation type="submission" date="2022-06" db="UniProtKB">
        <authorList>
            <consortium name="EnsemblMetazoa"/>
        </authorList>
    </citation>
    <scope>IDENTIFICATION</scope>
</reference>
<dbReference type="RefSeq" id="XP_029348638.1">
    <property type="nucleotide sequence ID" value="XM_029492778.1"/>
</dbReference>
<dbReference type="GeneID" id="100572241"/>
<sequence>MFIGEFHTFNMTVFKFFEEKKMTIVQNRIGDTLLNKNNHHLFDTVAKTNSMKTDFTNLFFHNGNQLKMVDRAKKLTLKIKFSENYPLGKFVAEYKPTGDTGYLKNVSAFCTEYSVRPYFEGRR</sequence>
<reference evidence="2" key="1">
    <citation type="submission" date="2010-06" db="EMBL/GenBank/DDBJ databases">
        <authorList>
            <person name="Jiang H."/>
            <person name="Abraham K."/>
            <person name="Ali S."/>
            <person name="Alsbrooks S.L."/>
            <person name="Anim B.N."/>
            <person name="Anosike U.S."/>
            <person name="Attaway T."/>
            <person name="Bandaranaike D.P."/>
            <person name="Battles P.K."/>
            <person name="Bell S.N."/>
            <person name="Bell A.V."/>
            <person name="Beltran B."/>
            <person name="Bickham C."/>
            <person name="Bustamante Y."/>
            <person name="Caleb T."/>
            <person name="Canada A."/>
            <person name="Cardenas V."/>
            <person name="Carter K."/>
            <person name="Chacko J."/>
            <person name="Chandrabose M.N."/>
            <person name="Chavez D."/>
            <person name="Chavez A."/>
            <person name="Chen L."/>
            <person name="Chu H.-S."/>
            <person name="Claassen K.J."/>
            <person name="Cockrell R."/>
            <person name="Collins M."/>
            <person name="Cooper J.A."/>
            <person name="Cree A."/>
            <person name="Curry S.M."/>
            <person name="Da Y."/>
            <person name="Dao M.D."/>
            <person name="Das B."/>
            <person name="Davila M.-L."/>
            <person name="Davy-Carroll L."/>
            <person name="Denson S."/>
            <person name="Dinh H."/>
            <person name="Ebong V.E."/>
            <person name="Edwards J.R."/>
            <person name="Egan A."/>
            <person name="El-Daye J."/>
            <person name="Escobedo L."/>
            <person name="Fernandez S."/>
            <person name="Fernando P.R."/>
            <person name="Flagg N."/>
            <person name="Forbes L.D."/>
            <person name="Fowler R.G."/>
            <person name="Fu Q."/>
            <person name="Gabisi R.A."/>
            <person name="Ganer J."/>
            <person name="Garbino Pronczuk A."/>
            <person name="Garcia R.M."/>
            <person name="Garner T."/>
            <person name="Garrett T.E."/>
            <person name="Gonzalez D.A."/>
            <person name="Hamid H."/>
            <person name="Hawkins E.S."/>
            <person name="Hirani K."/>
            <person name="Hogues M.E."/>
            <person name="Hollins B."/>
            <person name="Hsiao C.-H."/>
            <person name="Jabil R."/>
            <person name="James M.L."/>
            <person name="Jhangiani S.N."/>
            <person name="Johnson B."/>
            <person name="Johnson Q."/>
            <person name="Joshi V."/>
            <person name="Kalu J.B."/>
            <person name="Kam C."/>
            <person name="Kashfia A."/>
            <person name="Keebler J."/>
            <person name="Kisamo H."/>
            <person name="Kovar C.L."/>
            <person name="Lago L.A."/>
            <person name="Lai C.-Y."/>
            <person name="Laidlaw J."/>
            <person name="Lara F."/>
            <person name="Le T.-K."/>
            <person name="Lee S.L."/>
            <person name="Legall F.H."/>
            <person name="Lemon S.J."/>
            <person name="Lewis L.R."/>
            <person name="Li B."/>
            <person name="Liu Y."/>
            <person name="Liu Y.-S."/>
            <person name="Lopez J."/>
            <person name="Lozado R.J."/>
            <person name="Lu J."/>
            <person name="Madu R.C."/>
            <person name="Maheshwari M."/>
            <person name="Maheshwari R."/>
            <person name="Malloy K."/>
            <person name="Martinez E."/>
            <person name="Mathew T."/>
            <person name="Mercado I.C."/>
            <person name="Mercado C."/>
            <person name="Meyer B."/>
            <person name="Montgomery K."/>
            <person name="Morgan M.B."/>
            <person name="Munidasa M."/>
            <person name="Nazareth L.V."/>
            <person name="Nelson J."/>
            <person name="Ng B.M."/>
            <person name="Nguyen N.B."/>
            <person name="Nguyen P.Q."/>
            <person name="Nguyen T."/>
            <person name="Obregon M."/>
            <person name="Okwuonu G.O."/>
            <person name="Onwere C.G."/>
            <person name="Orozco G."/>
            <person name="Parra A."/>
            <person name="Patel S."/>
            <person name="Patil S."/>
            <person name="Perez A."/>
            <person name="Perez Y."/>
            <person name="Pham C."/>
            <person name="Primus E.L."/>
            <person name="Pu L.-L."/>
            <person name="Puazo M."/>
            <person name="Qin X."/>
            <person name="Quiroz J.B."/>
            <person name="Reese J."/>
            <person name="Richards S."/>
            <person name="Rives C.M."/>
            <person name="Robberts R."/>
            <person name="Ruiz S.J."/>
            <person name="Ruiz M.J."/>
            <person name="Santibanez J."/>
            <person name="Schneider B.W."/>
            <person name="Sisson I."/>
            <person name="Smith M."/>
            <person name="Sodergren E."/>
            <person name="Song X.-Z."/>
            <person name="Song B.B."/>
            <person name="Summersgill H."/>
            <person name="Thelus R."/>
            <person name="Thornton R.D."/>
            <person name="Trejos Z.Y."/>
            <person name="Usmani K."/>
            <person name="Vattathil S."/>
            <person name="Villasana D."/>
            <person name="Walker D.L."/>
            <person name="Wang S."/>
            <person name="Wang K."/>
            <person name="White C.S."/>
            <person name="Williams A.C."/>
            <person name="Williamson J."/>
            <person name="Wilson K."/>
            <person name="Woghiren I.O."/>
            <person name="Woodworth J.R."/>
            <person name="Worley K.C."/>
            <person name="Wright R.A."/>
            <person name="Wu W."/>
            <person name="Young L."/>
            <person name="Zhang L."/>
            <person name="Zhang J."/>
            <person name="Zhu Y."/>
            <person name="Muzny D.M."/>
            <person name="Weinstock G."/>
            <person name="Gibbs R.A."/>
        </authorList>
    </citation>
    <scope>NUCLEOTIDE SEQUENCE [LARGE SCALE GENOMIC DNA]</scope>
    <source>
        <strain evidence="2">LSR1</strain>
    </source>
</reference>